<dbReference type="Proteomes" id="UP001202717">
    <property type="component" value="Chromosome"/>
</dbReference>
<dbReference type="InterPro" id="IPR019853">
    <property type="entry name" value="GldB-like"/>
</dbReference>
<name>A0ABY7S2N5_9FLAO</name>
<dbReference type="RefSeq" id="WP_249995080.1">
    <property type="nucleotide sequence ID" value="NZ_CP116221.1"/>
</dbReference>
<accession>A0ABY7S2N5</accession>
<keyword evidence="2" id="KW-1185">Reference proteome</keyword>
<dbReference type="Pfam" id="PF25594">
    <property type="entry name" value="GldB_lipo"/>
    <property type="match status" value="1"/>
</dbReference>
<keyword evidence="1" id="KW-0449">Lipoprotein</keyword>
<dbReference type="PROSITE" id="PS51257">
    <property type="entry name" value="PROKAR_LIPOPROTEIN"/>
    <property type="match status" value="1"/>
</dbReference>
<evidence type="ECO:0000313" key="2">
    <source>
        <dbReference type="Proteomes" id="UP001202717"/>
    </source>
</evidence>
<gene>
    <name evidence="1" type="primary">gldB</name>
    <name evidence="1" type="ORF">MUN68_001495</name>
</gene>
<protein>
    <submittedName>
        <fullName evidence="1">Gliding motility lipoprotein GldB</fullName>
    </submittedName>
</protein>
<organism evidence="1 2">
    <name type="scientific">Psychroserpens ponticola</name>
    <dbReference type="NCBI Taxonomy" id="2932268"/>
    <lineage>
        <taxon>Bacteria</taxon>
        <taxon>Pseudomonadati</taxon>
        <taxon>Bacteroidota</taxon>
        <taxon>Flavobacteriia</taxon>
        <taxon>Flavobacteriales</taxon>
        <taxon>Flavobacteriaceae</taxon>
        <taxon>Psychroserpens</taxon>
    </lineage>
</organism>
<proteinExistence type="predicted"/>
<sequence>MKNICCILFLLLTVYSCKNEDQVETEISKIDVNLMVERFDRAFSEARPQDLEQLKKAFPFMFSKYVPDSVFIARMKDTLQNELLNEVHEKFNDFSTIESELTGLFQHLKYYDLTFSEPRVITLTNDVKYRDKVIVTDTIVLIPLDNYLGSEHEYYANIPKYITQNMKPSQIVSNLTSDYAERYIFQPQKKTLLDDMVYFGKQLYFKDKMIPFKTDEEKIGYTQLQLEFAKNNEGEIWTNFIENEYVFSTDNTLPSRFIADAPFSKFYLQLDRESPGRLGQYIGWQIVRAYMNNNNVPFLDMLKKDAVEIFNNSNYKPPK</sequence>
<evidence type="ECO:0000313" key="1">
    <source>
        <dbReference type="EMBL" id="WCO02175.1"/>
    </source>
</evidence>
<dbReference type="NCBIfam" id="TIGR03514">
    <property type="entry name" value="GldB_lipo"/>
    <property type="match status" value="1"/>
</dbReference>
<dbReference type="EMBL" id="CP116221">
    <property type="protein sequence ID" value="WCO02175.1"/>
    <property type="molecule type" value="Genomic_DNA"/>
</dbReference>
<reference evidence="1 2" key="1">
    <citation type="submission" date="2023-01" db="EMBL/GenBank/DDBJ databases">
        <title>Psychroserpens ponticola sp. nov., isolated from seawater.</title>
        <authorList>
            <person name="Kristyanto S."/>
            <person name="Jung J."/>
            <person name="Kim J.M."/>
            <person name="Jeon C.O."/>
        </authorList>
    </citation>
    <scope>NUCLEOTIDE SEQUENCE [LARGE SCALE GENOMIC DNA]</scope>
    <source>
        <strain evidence="1 2">MSW6</strain>
    </source>
</reference>